<evidence type="ECO:0000256" key="1">
    <source>
        <dbReference type="SAM" id="Phobius"/>
    </source>
</evidence>
<comment type="caution">
    <text evidence="2">The sequence shown here is derived from an EMBL/GenBank/DDBJ whole genome shotgun (WGS) entry which is preliminary data.</text>
</comment>
<gene>
    <name evidence="2" type="ORF">ODALV1_LOCUS27579</name>
</gene>
<reference evidence="2 3" key="1">
    <citation type="submission" date="2024-08" db="EMBL/GenBank/DDBJ databases">
        <authorList>
            <person name="Cucini C."/>
            <person name="Frati F."/>
        </authorList>
    </citation>
    <scope>NUCLEOTIDE SEQUENCE [LARGE SCALE GENOMIC DNA]</scope>
</reference>
<feature type="transmembrane region" description="Helical" evidence="1">
    <location>
        <begin position="147"/>
        <end position="167"/>
    </location>
</feature>
<evidence type="ECO:0000313" key="2">
    <source>
        <dbReference type="EMBL" id="CAL8138884.1"/>
    </source>
</evidence>
<keyword evidence="3" id="KW-1185">Reference proteome</keyword>
<keyword evidence="1" id="KW-0812">Transmembrane</keyword>
<keyword evidence="1" id="KW-1133">Transmembrane helix</keyword>
<sequence length="222" mass="25245">MQWSTVVPYEYANGRSQRAFLNDGLFKIESEGGFKLSTMLSFIDLLLSLTLLTLILALSPHLLAPPPPTLLTYSGPKSFPLNQTNNGNETMYIPTNISSSTKPMEMKFHCERIGRQVVLADFLGQLIYSCGAVCVAFGALTKRPSFCYMHFPCSLIAITIGVGIRIIEVIYCRWFLMRWLWFLFQFVWYSVGDAVAKCLTIYMEEKELRMERTKNKTSATTM</sequence>
<dbReference type="EMBL" id="CAXLJM020000124">
    <property type="protein sequence ID" value="CAL8138884.1"/>
    <property type="molecule type" value="Genomic_DNA"/>
</dbReference>
<accession>A0ABP1RYA0</accession>
<evidence type="ECO:0000313" key="3">
    <source>
        <dbReference type="Proteomes" id="UP001642540"/>
    </source>
</evidence>
<dbReference type="Proteomes" id="UP001642540">
    <property type="component" value="Unassembled WGS sequence"/>
</dbReference>
<feature type="transmembrane region" description="Helical" evidence="1">
    <location>
        <begin position="42"/>
        <end position="63"/>
    </location>
</feature>
<name>A0ABP1RYA0_9HEXA</name>
<protein>
    <submittedName>
        <fullName evidence="2">Uncharacterized protein</fullName>
    </submittedName>
</protein>
<feature type="transmembrane region" description="Helical" evidence="1">
    <location>
        <begin position="179"/>
        <end position="202"/>
    </location>
</feature>
<keyword evidence="1" id="KW-0472">Membrane</keyword>
<organism evidence="2 3">
    <name type="scientific">Orchesella dallaii</name>
    <dbReference type="NCBI Taxonomy" id="48710"/>
    <lineage>
        <taxon>Eukaryota</taxon>
        <taxon>Metazoa</taxon>
        <taxon>Ecdysozoa</taxon>
        <taxon>Arthropoda</taxon>
        <taxon>Hexapoda</taxon>
        <taxon>Collembola</taxon>
        <taxon>Entomobryomorpha</taxon>
        <taxon>Entomobryoidea</taxon>
        <taxon>Orchesellidae</taxon>
        <taxon>Orchesellinae</taxon>
        <taxon>Orchesella</taxon>
    </lineage>
</organism>
<proteinExistence type="predicted"/>
<feature type="transmembrane region" description="Helical" evidence="1">
    <location>
        <begin position="122"/>
        <end position="140"/>
    </location>
</feature>